<dbReference type="GO" id="GO:0005975">
    <property type="term" value="P:carbohydrate metabolic process"/>
    <property type="evidence" value="ECO:0007669"/>
    <property type="project" value="UniProtKB-ARBA"/>
</dbReference>
<comment type="caution">
    <text evidence="3">The sequence shown here is derived from an EMBL/GenBank/DDBJ whole genome shotgun (WGS) entry which is preliminary data.</text>
</comment>
<dbReference type="Proteomes" id="UP000590647">
    <property type="component" value="Unassembled WGS sequence"/>
</dbReference>
<dbReference type="Gene3D" id="2.60.40.10">
    <property type="entry name" value="Immunoglobulins"/>
    <property type="match status" value="1"/>
</dbReference>
<evidence type="ECO:0000313" key="4">
    <source>
        <dbReference type="Proteomes" id="UP000590647"/>
    </source>
</evidence>
<proteinExistence type="predicted"/>
<accession>A0A7W9LV12</accession>
<evidence type="ECO:0000256" key="1">
    <source>
        <dbReference type="SAM" id="MobiDB-lite"/>
    </source>
</evidence>
<dbReference type="SUPFAM" id="SSF81296">
    <property type="entry name" value="E set domains"/>
    <property type="match status" value="1"/>
</dbReference>
<feature type="region of interest" description="Disordered" evidence="1">
    <location>
        <begin position="66"/>
        <end position="86"/>
    </location>
</feature>
<dbReference type="InterPro" id="IPR013783">
    <property type="entry name" value="Ig-like_fold"/>
</dbReference>
<dbReference type="AlphaFoldDB" id="A0A7W9LV12"/>
<sequence>MDLPLSVDGTTVDLNVTSNPNLAPGWYMLFAVDANGVPSVAKWVRLQGPQALTATDASAHVHDFAHSPEGRVAGPGKKRTSQKVSPTISGCDRHCGSINVCVPTGFPEQVKKSTADRCKWLKVNDYGRLKVNGRDDPLGLDRAGDGMACGTGGTRTG</sequence>
<evidence type="ECO:0000259" key="2">
    <source>
        <dbReference type="Pfam" id="PF09118"/>
    </source>
</evidence>
<name>A0A7W9LV12_9ACTN</name>
<dbReference type="InterPro" id="IPR015202">
    <property type="entry name" value="GO-like_E_set"/>
</dbReference>
<gene>
    <name evidence="3" type="ORF">HDA41_005165</name>
</gene>
<dbReference type="InterPro" id="IPR014756">
    <property type="entry name" value="Ig_E-set"/>
</dbReference>
<dbReference type="EMBL" id="JACHNE010000001">
    <property type="protein sequence ID" value="MBB5797201.1"/>
    <property type="molecule type" value="Genomic_DNA"/>
</dbReference>
<reference evidence="3 4" key="1">
    <citation type="submission" date="2020-08" db="EMBL/GenBank/DDBJ databases">
        <title>Sequencing the genomes of 1000 actinobacteria strains.</title>
        <authorList>
            <person name="Klenk H.-P."/>
        </authorList>
    </citation>
    <scope>NUCLEOTIDE SEQUENCE [LARGE SCALE GENOMIC DNA]</scope>
    <source>
        <strain evidence="3 4">DSM 40084</strain>
    </source>
</reference>
<organism evidence="3 4">
    <name type="scientific">Streptomyces caelestis</name>
    <dbReference type="NCBI Taxonomy" id="36816"/>
    <lineage>
        <taxon>Bacteria</taxon>
        <taxon>Bacillati</taxon>
        <taxon>Actinomycetota</taxon>
        <taxon>Actinomycetes</taxon>
        <taxon>Kitasatosporales</taxon>
        <taxon>Streptomycetaceae</taxon>
        <taxon>Streptomyces</taxon>
    </lineage>
</organism>
<keyword evidence="4" id="KW-1185">Reference proteome</keyword>
<protein>
    <recommendedName>
        <fullName evidence="2">Galactose oxidase-like Early set domain-containing protein</fullName>
    </recommendedName>
</protein>
<feature type="domain" description="Galactose oxidase-like Early set" evidence="2">
    <location>
        <begin position="8"/>
        <end position="45"/>
    </location>
</feature>
<evidence type="ECO:0000313" key="3">
    <source>
        <dbReference type="EMBL" id="MBB5797201.1"/>
    </source>
</evidence>
<dbReference type="Pfam" id="PF09118">
    <property type="entry name" value="GO-like_E_set"/>
    <property type="match status" value="1"/>
</dbReference>